<dbReference type="eggNOG" id="COG1215">
    <property type="taxonomic scope" value="Bacteria"/>
</dbReference>
<dbReference type="STRING" id="742767.HMPREF9456_01947"/>
<accession>F8X138</accession>
<dbReference type="PANTHER" id="PTHR22916">
    <property type="entry name" value="GLYCOSYLTRANSFERASE"/>
    <property type="match status" value="1"/>
</dbReference>
<dbReference type="SUPFAM" id="SSF53448">
    <property type="entry name" value="Nucleotide-diphospho-sugar transferases"/>
    <property type="match status" value="1"/>
</dbReference>
<name>F8X138_9BACT</name>
<sequence length="272" mass="31591">MRASLIYKSIIMQTNNPKITVITVSYNVLSTIEKTILSVINQTYRNIEYIIIDGGSSDGTVDIIKKYEDKLAYWISEPDNGIYDAMNKGITKATGDWINFINSGDYFLDNNVISKFIQLHDVNADIVYGNTEISISNIETSYIHKPEPIELIEKKMTFGHPSSFVKAYLLKEMPFDTSFKSSGDYNFFIQCYRKHKLFQYISIVISVFDYGTGMSNNFKINRYEDARIHGIENKISWKISFLISYIIWKIRVFFKNILPKGIVQKYYKRRGL</sequence>
<protein>
    <recommendedName>
        <fullName evidence="1">Glycosyltransferase 2-like domain-containing protein</fullName>
    </recommendedName>
</protein>
<dbReference type="InterPro" id="IPR001173">
    <property type="entry name" value="Glyco_trans_2-like"/>
</dbReference>
<gene>
    <name evidence="2" type="ORF">HMPREF9456_01947</name>
</gene>
<proteinExistence type="predicted"/>
<dbReference type="InterPro" id="IPR029044">
    <property type="entry name" value="Nucleotide-diphossugar_trans"/>
</dbReference>
<dbReference type="Gene3D" id="3.90.550.10">
    <property type="entry name" value="Spore Coat Polysaccharide Biosynthesis Protein SpsA, Chain A"/>
    <property type="match status" value="1"/>
</dbReference>
<feature type="domain" description="Glycosyltransferase 2-like" evidence="1">
    <location>
        <begin position="20"/>
        <end position="145"/>
    </location>
</feature>
<reference evidence="2 3" key="1">
    <citation type="submission" date="2011-04" db="EMBL/GenBank/DDBJ databases">
        <title>The Genome Sequence of Dysgonomonas mossii DSM 22836.</title>
        <authorList>
            <consortium name="The Broad Institute Genome Sequencing Platform"/>
            <person name="Earl A."/>
            <person name="Ward D."/>
            <person name="Feldgarden M."/>
            <person name="Gevers D."/>
            <person name="Pudlo N."/>
            <person name="Martens E."/>
            <person name="Allen-Vercoe E."/>
            <person name="Young S.K."/>
            <person name="Zeng Q."/>
            <person name="Gargeya S."/>
            <person name="Fitzgerald M."/>
            <person name="Haas B."/>
            <person name="Abouelleil A."/>
            <person name="Alvarado L."/>
            <person name="Arachchi H.M."/>
            <person name="Berlin A."/>
            <person name="Brown A."/>
            <person name="Chapman S.B."/>
            <person name="Chen Z."/>
            <person name="Dunbar C."/>
            <person name="Freedman E."/>
            <person name="Gearin G."/>
            <person name="Gellesch M."/>
            <person name="Goldberg J."/>
            <person name="Griggs A."/>
            <person name="Gujja S."/>
            <person name="Heiman D."/>
            <person name="Howarth C."/>
            <person name="Larson L."/>
            <person name="Lui A."/>
            <person name="MacDonald P.J.P."/>
            <person name="Mehta T."/>
            <person name="Montmayeur A."/>
            <person name="Murphy C."/>
            <person name="Neiman D."/>
            <person name="Pearson M."/>
            <person name="Priest M."/>
            <person name="Roberts A."/>
            <person name="Saif S."/>
            <person name="Shea T."/>
            <person name="Shenoy N."/>
            <person name="Sisk P."/>
            <person name="Stolte C."/>
            <person name="Sykes S."/>
            <person name="Yandava C."/>
            <person name="Wortman J."/>
            <person name="Nusbaum C."/>
            <person name="Birren B."/>
        </authorList>
    </citation>
    <scope>NUCLEOTIDE SEQUENCE [LARGE SCALE GENOMIC DNA]</scope>
    <source>
        <strain evidence="2 3">DSM 22836</strain>
    </source>
</reference>
<evidence type="ECO:0000313" key="2">
    <source>
        <dbReference type="EMBL" id="EGK03310.1"/>
    </source>
</evidence>
<keyword evidence="3" id="KW-1185">Reference proteome</keyword>
<organism evidence="2 3">
    <name type="scientific">Dysgonomonas mossii DSM 22836</name>
    <dbReference type="NCBI Taxonomy" id="742767"/>
    <lineage>
        <taxon>Bacteria</taxon>
        <taxon>Pseudomonadati</taxon>
        <taxon>Bacteroidota</taxon>
        <taxon>Bacteroidia</taxon>
        <taxon>Bacteroidales</taxon>
        <taxon>Dysgonomonadaceae</taxon>
        <taxon>Dysgonomonas</taxon>
    </lineage>
</organism>
<dbReference type="CDD" id="cd06433">
    <property type="entry name" value="GT_2_WfgS_like"/>
    <property type="match status" value="1"/>
</dbReference>
<dbReference type="GO" id="GO:0016758">
    <property type="term" value="F:hexosyltransferase activity"/>
    <property type="evidence" value="ECO:0007669"/>
    <property type="project" value="UniProtKB-ARBA"/>
</dbReference>
<dbReference type="Pfam" id="PF00535">
    <property type="entry name" value="Glycos_transf_2"/>
    <property type="match status" value="1"/>
</dbReference>
<dbReference type="HOGENOM" id="CLU_025996_21_1_10"/>
<evidence type="ECO:0000259" key="1">
    <source>
        <dbReference type="Pfam" id="PF00535"/>
    </source>
</evidence>
<evidence type="ECO:0000313" key="3">
    <source>
        <dbReference type="Proteomes" id="UP000006420"/>
    </source>
</evidence>
<dbReference type="PANTHER" id="PTHR22916:SF67">
    <property type="entry name" value="COLANIC ACID BIOSYNTHESIS GLYCOSYL TRANSFERASE WCAE-RELATED"/>
    <property type="match status" value="1"/>
</dbReference>
<dbReference type="Proteomes" id="UP000006420">
    <property type="component" value="Unassembled WGS sequence"/>
</dbReference>
<dbReference type="AlphaFoldDB" id="F8X138"/>
<comment type="caution">
    <text evidence="2">The sequence shown here is derived from an EMBL/GenBank/DDBJ whole genome shotgun (WGS) entry which is preliminary data.</text>
</comment>
<dbReference type="EMBL" id="ADLW01000007">
    <property type="protein sequence ID" value="EGK03310.1"/>
    <property type="molecule type" value="Genomic_DNA"/>
</dbReference>